<evidence type="ECO:0000313" key="6">
    <source>
        <dbReference type="EMBL" id="OMP12235.1"/>
    </source>
</evidence>
<reference evidence="7" key="1">
    <citation type="submission" date="2013-09" db="EMBL/GenBank/DDBJ databases">
        <title>Corchorus olitorius genome sequencing.</title>
        <authorList>
            <person name="Alam M."/>
            <person name="Haque M.S."/>
            <person name="Islam M.S."/>
            <person name="Emdad E.M."/>
            <person name="Islam M.M."/>
            <person name="Ahmed B."/>
            <person name="Halim A."/>
            <person name="Hossen Q.M.M."/>
            <person name="Hossain M.Z."/>
            <person name="Ahmed R."/>
            <person name="Khan M.M."/>
            <person name="Islam R."/>
            <person name="Rashid M.M."/>
            <person name="Khan S.A."/>
            <person name="Rahman M.S."/>
            <person name="Alam M."/>
            <person name="Yahiya A.S."/>
            <person name="Khan M.S."/>
            <person name="Azam M.S."/>
            <person name="Haque T."/>
            <person name="Lashkar M.Z.H."/>
            <person name="Akhand A.I."/>
            <person name="Morshed G."/>
            <person name="Roy S."/>
            <person name="Uddin K.S."/>
            <person name="Rabeya T."/>
            <person name="Hossain A.S."/>
            <person name="Chowdhury A."/>
            <person name="Snigdha A.R."/>
            <person name="Mortoza M.S."/>
            <person name="Matin S.A."/>
            <person name="Hoque S.M.E."/>
            <person name="Islam M.K."/>
            <person name="Roy D.K."/>
            <person name="Haider R."/>
            <person name="Moosa M.M."/>
            <person name="Elias S.M."/>
            <person name="Hasan A.M."/>
            <person name="Jahan S."/>
            <person name="Shafiuddin M."/>
            <person name="Mahmood N."/>
            <person name="Shommy N.S."/>
        </authorList>
    </citation>
    <scope>NUCLEOTIDE SEQUENCE [LARGE SCALE GENOMIC DNA]</scope>
    <source>
        <strain evidence="7">cv. O-4</strain>
    </source>
</reference>
<evidence type="ECO:0000256" key="3">
    <source>
        <dbReference type="ARBA" id="ARBA00022737"/>
    </source>
</evidence>
<keyword evidence="7" id="KW-1185">Reference proteome</keyword>
<gene>
    <name evidence="6" type="ORF">COLO4_03379</name>
</gene>
<feature type="compositionally biased region" description="Polar residues" evidence="5">
    <location>
        <begin position="10"/>
        <end position="22"/>
    </location>
</feature>
<keyword evidence="3" id="KW-0677">Repeat</keyword>
<organism evidence="6 7">
    <name type="scientific">Corchorus olitorius</name>
    <dbReference type="NCBI Taxonomy" id="93759"/>
    <lineage>
        <taxon>Eukaryota</taxon>
        <taxon>Viridiplantae</taxon>
        <taxon>Streptophyta</taxon>
        <taxon>Embryophyta</taxon>
        <taxon>Tracheophyta</taxon>
        <taxon>Spermatophyta</taxon>
        <taxon>Magnoliopsida</taxon>
        <taxon>eudicotyledons</taxon>
        <taxon>Gunneridae</taxon>
        <taxon>Pentapetalae</taxon>
        <taxon>rosids</taxon>
        <taxon>malvids</taxon>
        <taxon>Malvales</taxon>
        <taxon>Malvaceae</taxon>
        <taxon>Grewioideae</taxon>
        <taxon>Apeibeae</taxon>
        <taxon>Corchorus</taxon>
    </lineage>
</organism>
<evidence type="ECO:0000256" key="5">
    <source>
        <dbReference type="SAM" id="MobiDB-lite"/>
    </source>
</evidence>
<dbReference type="STRING" id="93759.A0A1R3KYR6"/>
<proteinExistence type="inferred from homology"/>
<feature type="region of interest" description="Disordered" evidence="5">
    <location>
        <begin position="1"/>
        <end position="22"/>
    </location>
</feature>
<evidence type="ECO:0000256" key="2">
    <source>
        <dbReference type="ARBA" id="ARBA00022448"/>
    </source>
</evidence>
<keyword evidence="2" id="KW-0813">Transport</keyword>
<sequence>MGQGRAAMAGQSSPDVAGSSPNLRACRSGKEFTGSGEIQRVMTGEVKQMRVLYGLSTIFGLAAIESTVRKLVWWLQVPAGKGRIDNPNSGLSIGSNGVVFATWSFMAYCGSKMVMYHDATGGTIFIVGAAIAIGGL</sequence>
<keyword evidence="4" id="KW-0325">Glycoprotein</keyword>
<name>A0A1R3KYR6_9ROSI</name>
<evidence type="ECO:0000313" key="7">
    <source>
        <dbReference type="Proteomes" id="UP000187203"/>
    </source>
</evidence>
<dbReference type="PANTHER" id="PTHR45136:SF2">
    <property type="entry name" value="ABC TRANSPORTER DOMAIN-CONTAINING PROTEIN"/>
    <property type="match status" value="1"/>
</dbReference>
<dbReference type="EMBL" id="AWUE01009677">
    <property type="protein sequence ID" value="OMP12235.1"/>
    <property type="molecule type" value="Genomic_DNA"/>
</dbReference>
<dbReference type="Proteomes" id="UP000187203">
    <property type="component" value="Unassembled WGS sequence"/>
</dbReference>
<protein>
    <submittedName>
        <fullName evidence="6">ABC transporter B family member 15-like protein</fullName>
    </submittedName>
</protein>
<comment type="caution">
    <text evidence="6">The sequence shown here is derived from an EMBL/GenBank/DDBJ whole genome shotgun (WGS) entry which is preliminary data.</text>
</comment>
<evidence type="ECO:0000256" key="4">
    <source>
        <dbReference type="ARBA" id="ARBA00023180"/>
    </source>
</evidence>
<comment type="similarity">
    <text evidence="1">Belongs to the ABC transporter superfamily. ABCB family. Multidrug resistance exporter (TC 3.A.1.201) subfamily.</text>
</comment>
<accession>A0A1R3KYR6</accession>
<evidence type="ECO:0000256" key="1">
    <source>
        <dbReference type="ARBA" id="ARBA00007577"/>
    </source>
</evidence>
<dbReference type="PANTHER" id="PTHR45136">
    <property type="entry name" value="ABC TRANSPORTER DOMAIN-CONTAINING PROTEIN"/>
    <property type="match status" value="1"/>
</dbReference>
<dbReference type="AlphaFoldDB" id="A0A1R3KYR6"/>